<proteinExistence type="predicted"/>
<dbReference type="Proteomes" id="UP000231246">
    <property type="component" value="Unassembled WGS sequence"/>
</dbReference>
<sequence>MIISDINGIPTTHAIVVSGYKNGKFTIVDPDKDNGGIKTVSAGLLIGSIYLAETDFDPLIITAVKN</sequence>
<dbReference type="EMBL" id="PCTA01000026">
    <property type="protein sequence ID" value="PIP61463.1"/>
    <property type="molecule type" value="Genomic_DNA"/>
</dbReference>
<evidence type="ECO:0000313" key="2">
    <source>
        <dbReference type="Proteomes" id="UP000231246"/>
    </source>
</evidence>
<comment type="caution">
    <text evidence="1">The sequence shown here is derived from an EMBL/GenBank/DDBJ whole genome shotgun (WGS) entry which is preliminary data.</text>
</comment>
<evidence type="ECO:0008006" key="3">
    <source>
        <dbReference type="Google" id="ProtNLM"/>
    </source>
</evidence>
<evidence type="ECO:0000313" key="1">
    <source>
        <dbReference type="EMBL" id="PIP61463.1"/>
    </source>
</evidence>
<dbReference type="AlphaFoldDB" id="A0A2H0BUW1"/>
<protein>
    <recommendedName>
        <fullName evidence="3">Peptidase C39-like domain-containing protein</fullName>
    </recommendedName>
</protein>
<reference evidence="1 2" key="1">
    <citation type="submission" date="2017-09" db="EMBL/GenBank/DDBJ databases">
        <title>Depth-based differentiation of microbial function through sediment-hosted aquifers and enrichment of novel symbionts in the deep terrestrial subsurface.</title>
        <authorList>
            <person name="Probst A.J."/>
            <person name="Ladd B."/>
            <person name="Jarett J.K."/>
            <person name="Geller-Mcgrath D.E."/>
            <person name="Sieber C.M."/>
            <person name="Emerson J.B."/>
            <person name="Anantharaman K."/>
            <person name="Thomas B.C."/>
            <person name="Malmstrom R."/>
            <person name="Stieglmeier M."/>
            <person name="Klingl A."/>
            <person name="Woyke T."/>
            <person name="Ryan C.M."/>
            <person name="Banfield J.F."/>
        </authorList>
    </citation>
    <scope>NUCLEOTIDE SEQUENCE [LARGE SCALE GENOMIC DNA]</scope>
    <source>
        <strain evidence="1">CG22_combo_CG10-13_8_21_14_all_38_20</strain>
    </source>
</reference>
<gene>
    <name evidence="1" type="ORF">COW99_04140</name>
</gene>
<accession>A0A2H0BUW1</accession>
<organism evidence="1 2">
    <name type="scientific">Candidatus Roizmanbacteria bacterium CG22_combo_CG10-13_8_21_14_all_38_20</name>
    <dbReference type="NCBI Taxonomy" id="1974862"/>
    <lineage>
        <taxon>Bacteria</taxon>
        <taxon>Candidatus Roizmaniibacteriota</taxon>
    </lineage>
</organism>
<name>A0A2H0BUW1_9BACT</name>